<dbReference type="AlphaFoldDB" id="A0A9W6RK52"/>
<organism evidence="2 3">
    <name type="scientific">Actinoallomurus iriomotensis</name>
    <dbReference type="NCBI Taxonomy" id="478107"/>
    <lineage>
        <taxon>Bacteria</taxon>
        <taxon>Bacillati</taxon>
        <taxon>Actinomycetota</taxon>
        <taxon>Actinomycetes</taxon>
        <taxon>Streptosporangiales</taxon>
        <taxon>Thermomonosporaceae</taxon>
        <taxon>Actinoallomurus</taxon>
    </lineage>
</organism>
<evidence type="ECO:0000313" key="3">
    <source>
        <dbReference type="Proteomes" id="UP001165135"/>
    </source>
</evidence>
<evidence type="ECO:0000313" key="2">
    <source>
        <dbReference type="EMBL" id="GLY77621.1"/>
    </source>
</evidence>
<comment type="caution">
    <text evidence="2">The sequence shown here is derived from an EMBL/GenBank/DDBJ whole genome shotgun (WGS) entry which is preliminary data.</text>
</comment>
<gene>
    <name evidence="2" type="ORF">Airi01_058880</name>
</gene>
<evidence type="ECO:0000256" key="1">
    <source>
        <dbReference type="SAM" id="MobiDB-lite"/>
    </source>
</evidence>
<reference evidence="2" key="1">
    <citation type="submission" date="2023-03" db="EMBL/GenBank/DDBJ databases">
        <title>Actinoallomurus iriomotensis NBRC 103681.</title>
        <authorList>
            <person name="Ichikawa N."/>
            <person name="Sato H."/>
            <person name="Tonouchi N."/>
        </authorList>
    </citation>
    <scope>NUCLEOTIDE SEQUENCE</scope>
    <source>
        <strain evidence="2">NBRC 103681</strain>
    </source>
</reference>
<protein>
    <submittedName>
        <fullName evidence="2">Uncharacterized protein</fullName>
    </submittedName>
</protein>
<feature type="region of interest" description="Disordered" evidence="1">
    <location>
        <begin position="339"/>
        <end position="361"/>
    </location>
</feature>
<accession>A0A9W6RK52</accession>
<sequence>MVDIGRSGRVIAVVAVVGALVAASDAIAVRRYTRTGDGMPGGSGWRTTPSVACRNVMGRRDVFGELSGITATGPHDAWAAGYCGTTGAPGVWGTYVGLIEHWNGRRWLRVPTPRAQSYTSVVAVSPRDAWATAGPSHAPGISPPAAIHWDGHRWSPAADGLPRNAAFEALAVTSSGVWGVADTGDASSPFLVRRQAGSWSRVTVPGPPMGDLDYSSAMGVDPAGGLWLGLQGTPDRAEIAHYQDGRWALLPVPRSRRYSDLTAVAVTSDGTCTVTTEEYDSQEDASHRTLVRAWDGRRWTRRSTPMGFDIDKATSDGHGGLWLWSSDGHSLIRGDSRHWTGAPQPLRGATTKNGETPTAEVPGTSTLWNVGADHFRTVPRSTFPFSAWGQPVIKIFRP</sequence>
<dbReference type="RefSeq" id="WP_285627396.1">
    <property type="nucleotide sequence ID" value="NZ_BSTJ01000007.1"/>
</dbReference>
<proteinExistence type="predicted"/>
<dbReference type="Proteomes" id="UP001165135">
    <property type="component" value="Unassembled WGS sequence"/>
</dbReference>
<dbReference type="EMBL" id="BSTJ01000007">
    <property type="protein sequence ID" value="GLY77621.1"/>
    <property type="molecule type" value="Genomic_DNA"/>
</dbReference>
<name>A0A9W6RK52_9ACTN</name>